<feature type="transmembrane region" description="Helical" evidence="1">
    <location>
        <begin position="1045"/>
        <end position="1062"/>
    </location>
</feature>
<evidence type="ECO:0000313" key="3">
    <source>
        <dbReference type="Proteomes" id="UP000578112"/>
    </source>
</evidence>
<feature type="transmembrane region" description="Helical" evidence="1">
    <location>
        <begin position="939"/>
        <end position="958"/>
    </location>
</feature>
<feature type="transmembrane region" description="Helical" evidence="1">
    <location>
        <begin position="169"/>
        <end position="189"/>
    </location>
</feature>
<sequence length="1080" mass="106775">MTSYPCPYCHAPANLTSGCPGCGRGPDTDAAEVVRLDAEIPVLTARLAGAREAVSAADAALRQAWRSREDAATRVRAALAAAAVPVVVPAARPAAAPRTKEASTRLVQNVLFLLGGLLLGVAAIVFTAVAWAQFGVGGRALLLAGFTVVSLAVPHLALRRNLRATAETFAAVGLLLVLLDGYAAWYVNLFGVADYSALGYAGAVCAVTAAVAAGYEHVTGLIGPRFAALIVAQPVLPLLAAPFEPDAAGWAYVLTGVAVMNLVVIHLGRSAPNAVAVTAYALGAVAVGSAGLSALFALAVAETTVEAAPAATALVAAAGLTVAAAVLARARAAQAITGGLFVVALAPAAGRFAAVAGGSFLAPVLIAAVVAAVAVLVTAANRVLPAQVRRGPWIGALVVAAAPVPFLAAAMIAGAADWRLLAVIALNTVALVVLVPRMLQPQVLLGGAALAAVSAPAALGMHWWAAPVLDLIVVAAALACALRVAPAWPATVAAALTVHAVTVALASPGVACATLSAVAALGAGTAVASRRAPRPLTGIALTVGLLAVPAAAWTGAAALSLAAPAQSRAALAAVALLTGALHLTARGYRPYVLAAVLLGAVPAPAWALASGDSPALYAAIGLLLVALTFSATVWARAAALPLGLVLLATTAPSLSAVLLRPYEWMSRVWTGVPDGTGAGPVAVADVAALGVFAVAVALAVLAARGPRTAACAVAPLLAVLVPAGLAAAGAQWPAVPAASLLLGLAGLLAVGLPSFFGPARVAAGVTGAALTGAGLAGSLPTRGATLAALGLALVAAAVVSVAGRDLAARLLGGLGAAAAALTLGFTAGRAAGLPLHTTAFAVLGTAAVLLALGTALASRRPHEGRAVQAAGHAGALVALLLTAGSIRHAAAVCTFWGLALGLRALRPGESATVRRGHFTAAVLTELGAWWLLLAGERVAIVEAYTLPAAAVALLIGWLARRGRGELSSWIAYGPALAAALLPTLASVLTGEGEPLRRLLLGLGALTVLLAGAHARLQAPVVAGGSVLAAVALHEAVLAWDLLPRWIPLAVAGLLLVALAMTLERRRRDLARVRSALTRMG</sequence>
<feature type="transmembrane region" description="Helical" evidence="1">
    <location>
        <begin position="591"/>
        <end position="609"/>
    </location>
</feature>
<comment type="caution">
    <text evidence="2">The sequence shown here is derived from an EMBL/GenBank/DDBJ whole genome shotgun (WGS) entry which is preliminary data.</text>
</comment>
<feature type="transmembrane region" description="Helical" evidence="1">
    <location>
        <begin position="360"/>
        <end position="381"/>
    </location>
</feature>
<name>A0A7W7I2J9_9ACTN</name>
<feature type="transmembrane region" description="Helical" evidence="1">
    <location>
        <begin position="505"/>
        <end position="527"/>
    </location>
</feature>
<feature type="transmembrane region" description="Helical" evidence="1">
    <location>
        <begin position="249"/>
        <end position="267"/>
    </location>
</feature>
<reference evidence="2 3" key="1">
    <citation type="submission" date="2020-08" db="EMBL/GenBank/DDBJ databases">
        <title>Sequencing the genomes of 1000 actinobacteria strains.</title>
        <authorList>
            <person name="Klenk H.-P."/>
        </authorList>
    </citation>
    <scope>NUCLEOTIDE SEQUENCE [LARGE SCALE GENOMIC DNA]</scope>
    <source>
        <strain evidence="2 3">DSM 43149</strain>
    </source>
</reference>
<organism evidence="2 3">
    <name type="scientific">Actinoplanes digitatis</name>
    <dbReference type="NCBI Taxonomy" id="1868"/>
    <lineage>
        <taxon>Bacteria</taxon>
        <taxon>Bacillati</taxon>
        <taxon>Actinomycetota</taxon>
        <taxon>Actinomycetes</taxon>
        <taxon>Micromonosporales</taxon>
        <taxon>Micromonosporaceae</taxon>
        <taxon>Actinoplanes</taxon>
    </lineage>
</organism>
<evidence type="ECO:0000256" key="1">
    <source>
        <dbReference type="SAM" id="Phobius"/>
    </source>
</evidence>
<feature type="transmembrane region" description="Helical" evidence="1">
    <location>
        <begin position="418"/>
        <end position="436"/>
    </location>
</feature>
<feature type="transmembrane region" description="Helical" evidence="1">
    <location>
        <begin position="195"/>
        <end position="214"/>
    </location>
</feature>
<feature type="transmembrane region" description="Helical" evidence="1">
    <location>
        <begin position="810"/>
        <end position="831"/>
    </location>
</feature>
<keyword evidence="1" id="KW-0472">Membrane</keyword>
<feature type="transmembrane region" description="Helical" evidence="1">
    <location>
        <begin position="140"/>
        <end position="157"/>
    </location>
</feature>
<gene>
    <name evidence="2" type="ORF">BJ971_005781</name>
</gene>
<feature type="transmembrane region" description="Helical" evidence="1">
    <location>
        <begin position="995"/>
        <end position="1013"/>
    </location>
</feature>
<feature type="transmembrane region" description="Helical" evidence="1">
    <location>
        <begin position="734"/>
        <end position="752"/>
    </location>
</feature>
<feature type="transmembrane region" description="Helical" evidence="1">
    <location>
        <begin position="110"/>
        <end position="134"/>
    </location>
</feature>
<keyword evidence="3" id="KW-1185">Reference proteome</keyword>
<feature type="transmembrane region" description="Helical" evidence="1">
    <location>
        <begin position="393"/>
        <end position="412"/>
    </location>
</feature>
<keyword evidence="1" id="KW-0812">Transmembrane</keyword>
<feature type="transmembrane region" description="Helical" evidence="1">
    <location>
        <begin position="837"/>
        <end position="857"/>
    </location>
</feature>
<feature type="transmembrane region" description="Helical" evidence="1">
    <location>
        <begin position="539"/>
        <end position="559"/>
    </location>
</feature>
<feature type="transmembrane region" description="Helical" evidence="1">
    <location>
        <begin position="642"/>
        <end position="662"/>
    </location>
</feature>
<feature type="transmembrane region" description="Helical" evidence="1">
    <location>
        <begin position="226"/>
        <end position="243"/>
    </location>
</feature>
<protein>
    <submittedName>
        <fullName evidence="2">Uncharacterized protein</fullName>
    </submittedName>
</protein>
<feature type="transmembrane region" description="Helical" evidence="1">
    <location>
        <begin position="709"/>
        <end position="728"/>
    </location>
</feature>
<evidence type="ECO:0000313" key="2">
    <source>
        <dbReference type="EMBL" id="MBB4765225.1"/>
    </source>
</evidence>
<dbReference type="InterPro" id="IPR058062">
    <property type="entry name" value="SCO7613_C"/>
</dbReference>
<keyword evidence="1" id="KW-1133">Transmembrane helix</keyword>
<feature type="transmembrane region" description="Helical" evidence="1">
    <location>
        <begin position="783"/>
        <end position="803"/>
    </location>
</feature>
<feature type="transmembrane region" description="Helical" evidence="1">
    <location>
        <begin position="565"/>
        <end position="584"/>
    </location>
</feature>
<feature type="transmembrane region" description="Helical" evidence="1">
    <location>
        <begin position="970"/>
        <end position="989"/>
    </location>
</feature>
<feature type="transmembrane region" description="Helical" evidence="1">
    <location>
        <begin position="443"/>
        <end position="465"/>
    </location>
</feature>
<dbReference type="EMBL" id="JACHNH010000001">
    <property type="protein sequence ID" value="MBB4765225.1"/>
    <property type="molecule type" value="Genomic_DNA"/>
</dbReference>
<feature type="transmembrane region" description="Helical" evidence="1">
    <location>
        <begin position="335"/>
        <end position="354"/>
    </location>
</feature>
<feature type="transmembrane region" description="Helical" evidence="1">
    <location>
        <begin position="615"/>
        <end position="635"/>
    </location>
</feature>
<dbReference type="NCBIfam" id="NF047321">
    <property type="entry name" value="SCO7613_CTERM"/>
    <property type="match status" value="1"/>
</dbReference>
<dbReference type="Proteomes" id="UP000578112">
    <property type="component" value="Unassembled WGS sequence"/>
</dbReference>
<dbReference type="AlphaFoldDB" id="A0A7W7I2J9"/>
<feature type="transmembrane region" description="Helical" evidence="1">
    <location>
        <begin position="307"/>
        <end position="328"/>
    </location>
</feature>
<dbReference type="RefSeq" id="WP_184996312.1">
    <property type="nucleotide sequence ID" value="NZ_BOMK01000031.1"/>
</dbReference>
<feature type="transmembrane region" description="Helical" evidence="1">
    <location>
        <begin position="917"/>
        <end position="933"/>
    </location>
</feature>
<feature type="transmembrane region" description="Helical" evidence="1">
    <location>
        <begin position="759"/>
        <end position="777"/>
    </location>
</feature>
<feature type="transmembrane region" description="Helical" evidence="1">
    <location>
        <begin position="866"/>
        <end position="883"/>
    </location>
</feature>
<accession>A0A7W7I2J9</accession>
<feature type="transmembrane region" description="Helical" evidence="1">
    <location>
        <begin position="279"/>
        <end position="301"/>
    </location>
</feature>
<feature type="transmembrane region" description="Helical" evidence="1">
    <location>
        <begin position="682"/>
        <end position="702"/>
    </location>
</feature>
<proteinExistence type="predicted"/>